<feature type="region of interest" description="Disordered" evidence="1">
    <location>
        <begin position="155"/>
        <end position="179"/>
    </location>
</feature>
<dbReference type="Pfam" id="PF13946">
    <property type="entry name" value="DUF4214"/>
    <property type="match status" value="1"/>
</dbReference>
<dbReference type="InterPro" id="IPR025282">
    <property type="entry name" value="DUF4214"/>
</dbReference>
<organism evidence="4 5">
    <name type="scientific">Marinobacter xestospongiae</name>
    <dbReference type="NCBI Taxonomy" id="994319"/>
    <lineage>
        <taxon>Bacteria</taxon>
        <taxon>Pseudomonadati</taxon>
        <taxon>Pseudomonadota</taxon>
        <taxon>Gammaproteobacteria</taxon>
        <taxon>Pseudomonadales</taxon>
        <taxon>Marinobacteraceae</taxon>
        <taxon>Marinobacter</taxon>
    </lineage>
</organism>
<dbReference type="NCBIfam" id="NF033510">
    <property type="entry name" value="Ca_tandemer"/>
    <property type="match status" value="1"/>
</dbReference>
<evidence type="ECO:0000259" key="2">
    <source>
        <dbReference type="Pfam" id="PF13946"/>
    </source>
</evidence>
<keyword evidence="5" id="KW-1185">Reference proteome</keyword>
<feature type="domain" description="DUF4214" evidence="2">
    <location>
        <begin position="62"/>
        <end position="90"/>
    </location>
</feature>
<sequence>MRAQLIELVAATLGRAPSPEELTNWLADLEGGTELPTIAEEIMYELGGVGRIAGVNNTAILVNAYQNLFGRLPDNTGLNYWLNEMNAGRVDLGNLIPSLLAGARAETGNSNDALVINGRLLAATQYLDGLDGDDSYSPSAAAAAVSAITRGSVADSAEEPSDLYNPDAGQPDPAEPAAPTVQAVTGDDFINEDEATAGFAVSGTGEPGATIEITKNGQPFGVVTVDENGNWTTAIAPGFITNADEGVDIPFELLQKDASGNEIGTESTTITIDLTDPAAPAVALNTDTAAADGTTSNPQMDVTNLEAGATWEYSVDGGNNWTAGAGSSFNLATETTYNAGDIQVRQTDEAGNLSTVGQSGGAITYDATAPALNGAVVVNDGGDGLNNGETIVFTFDEAITSFGVVGGSITHGGGVLSAGDTVLTFTSDGGMTTGNITLTGVVDVAGNTANFDETIA</sequence>
<evidence type="ECO:0000256" key="1">
    <source>
        <dbReference type="SAM" id="MobiDB-lite"/>
    </source>
</evidence>
<protein>
    <submittedName>
        <fullName evidence="4">Ig-like domain-containing protein</fullName>
    </submittedName>
</protein>
<dbReference type="Proteomes" id="UP001269819">
    <property type="component" value="Unassembled WGS sequence"/>
</dbReference>
<feature type="domain" description="Bacterial Ig" evidence="3">
    <location>
        <begin position="178"/>
        <end position="268"/>
    </location>
</feature>
<proteinExistence type="predicted"/>
<gene>
    <name evidence="4" type="ORF">RYS15_14680</name>
</gene>
<dbReference type="RefSeq" id="WP_316974409.1">
    <property type="nucleotide sequence ID" value="NZ_JAWIIJ010000010.1"/>
</dbReference>
<name>A0ABU3W069_9GAMM</name>
<comment type="caution">
    <text evidence="4">The sequence shown here is derived from an EMBL/GenBank/DDBJ whole genome shotgun (WGS) entry which is preliminary data.</text>
</comment>
<dbReference type="InterPro" id="IPR013783">
    <property type="entry name" value="Ig-like_fold"/>
</dbReference>
<evidence type="ECO:0000259" key="3">
    <source>
        <dbReference type="Pfam" id="PF17936"/>
    </source>
</evidence>
<evidence type="ECO:0000313" key="5">
    <source>
        <dbReference type="Proteomes" id="UP001269819"/>
    </source>
</evidence>
<dbReference type="EMBL" id="JAWIIJ010000010">
    <property type="protein sequence ID" value="MDV2079932.1"/>
    <property type="molecule type" value="Genomic_DNA"/>
</dbReference>
<dbReference type="InterPro" id="IPR041498">
    <property type="entry name" value="Big_6"/>
</dbReference>
<evidence type="ECO:0000313" key="4">
    <source>
        <dbReference type="EMBL" id="MDV2079932.1"/>
    </source>
</evidence>
<dbReference type="Gene3D" id="2.60.40.10">
    <property type="entry name" value="Immunoglobulins"/>
    <property type="match status" value="1"/>
</dbReference>
<accession>A0ABU3W069</accession>
<dbReference type="Pfam" id="PF17936">
    <property type="entry name" value="Big_6"/>
    <property type="match status" value="1"/>
</dbReference>
<reference evidence="4 5" key="1">
    <citation type="submission" date="2023-10" db="EMBL/GenBank/DDBJ databases">
        <title>Characteristics and mechanism of a salt-tolerant marine origin heterotrophic nitrifying- aerobic denitrifying bacteria Marinobacter xestospongiae HN1.</title>
        <authorList>
            <person name="Qi R."/>
        </authorList>
    </citation>
    <scope>NUCLEOTIDE SEQUENCE [LARGE SCALE GENOMIC DNA]</scope>
    <source>
        <strain evidence="4 5">HN1</strain>
    </source>
</reference>